<evidence type="ECO:0000256" key="5">
    <source>
        <dbReference type="ARBA" id="ARBA00022825"/>
    </source>
</evidence>
<dbReference type="InterPro" id="IPR001254">
    <property type="entry name" value="Trypsin_dom"/>
</dbReference>
<dbReference type="GO" id="GO:0004252">
    <property type="term" value="F:serine-type endopeptidase activity"/>
    <property type="evidence" value="ECO:0007669"/>
    <property type="project" value="InterPro"/>
</dbReference>
<keyword evidence="3 7" id="KW-0732">Signal</keyword>
<keyword evidence="4 7" id="KW-0378">Hydrolase</keyword>
<dbReference type="InterPro" id="IPR043504">
    <property type="entry name" value="Peptidase_S1_PA_chymotrypsin"/>
</dbReference>
<dbReference type="InterPro" id="IPR008256">
    <property type="entry name" value="Peptidase_S1B"/>
</dbReference>
<evidence type="ECO:0000259" key="8">
    <source>
        <dbReference type="Pfam" id="PF00089"/>
    </source>
</evidence>
<organism evidence="9 10">
    <name type="scientific">Macrococcus epidermidis</name>
    <dbReference type="NCBI Taxonomy" id="1902580"/>
    <lineage>
        <taxon>Bacteria</taxon>
        <taxon>Bacillati</taxon>
        <taxon>Bacillota</taxon>
        <taxon>Bacilli</taxon>
        <taxon>Bacillales</taxon>
        <taxon>Staphylococcaceae</taxon>
        <taxon>Macrococcus</taxon>
    </lineage>
</organism>
<keyword evidence="10" id="KW-1185">Reference proteome</keyword>
<evidence type="ECO:0000256" key="2">
    <source>
        <dbReference type="ARBA" id="ARBA00022670"/>
    </source>
</evidence>
<dbReference type="Proteomes" id="UP000249808">
    <property type="component" value="Unassembled WGS sequence"/>
</dbReference>
<dbReference type="PANTHER" id="PTHR15462:SF8">
    <property type="entry name" value="SERINE PROTEASE"/>
    <property type="match status" value="1"/>
</dbReference>
<protein>
    <recommendedName>
        <fullName evidence="7">Serine protease</fullName>
        <ecNumber evidence="7">3.4.21.-</ecNumber>
    </recommendedName>
</protein>
<dbReference type="EMBL" id="PZJH01000003">
    <property type="protein sequence ID" value="RAK44597.1"/>
    <property type="molecule type" value="Genomic_DNA"/>
</dbReference>
<accession>A0A327ZQX5</accession>
<keyword evidence="5 7" id="KW-0720">Serine protease</keyword>
<feature type="domain" description="Peptidase S1" evidence="8">
    <location>
        <begin position="116"/>
        <end position="280"/>
    </location>
</feature>
<dbReference type="PRINTS" id="PR00839">
    <property type="entry name" value="V8PROTEASE"/>
</dbReference>
<feature type="chain" id="PRO_5016189709" description="Serine protease" evidence="7">
    <location>
        <begin position="25"/>
        <end position="390"/>
    </location>
</feature>
<dbReference type="GO" id="GO:0006508">
    <property type="term" value="P:proteolysis"/>
    <property type="evidence" value="ECO:0007669"/>
    <property type="project" value="UniProtKB-KW"/>
</dbReference>
<feature type="active site" description="Charge relay system" evidence="6">
    <location>
        <position position="136"/>
    </location>
</feature>
<evidence type="ECO:0000256" key="6">
    <source>
        <dbReference type="PIRSR" id="PIRSR608256-1"/>
    </source>
</evidence>
<evidence type="ECO:0000256" key="7">
    <source>
        <dbReference type="RuleBase" id="RU004296"/>
    </source>
</evidence>
<evidence type="ECO:0000256" key="4">
    <source>
        <dbReference type="ARBA" id="ARBA00022801"/>
    </source>
</evidence>
<reference evidence="9 10" key="1">
    <citation type="journal article" date="2018" name="Front. Microbiol.">
        <title>Description and Comparative Genomics of Macrococcus caseolyticus subsp. hominis subsp. nov., Macrococcus goetzii sp. nov., Macrococcus epidermidis sp. nov., and Macrococcus bohemicus sp. nov., Novel Macrococci From Human Clinical Material With Virulence Potential and Suspected Uptake of Foreign DNA by Natural Transformation.</title>
        <authorList>
            <person name="Maslanova I."/>
            <person name="Wertheimer Z."/>
            <person name="Sedlacek I."/>
            <person name="Svec P."/>
            <person name="Indrakova A."/>
            <person name="Kovarovic V."/>
            <person name="Schumann P."/>
            <person name="Sproer C."/>
            <person name="Kralova S."/>
            <person name="Sedo O."/>
            <person name="Kristofova L."/>
            <person name="Vrbovska V."/>
            <person name="Fuzik T."/>
            <person name="Petras P."/>
            <person name="Zdrahal Z."/>
            <person name="Ruzickova V."/>
            <person name="Doskar J."/>
            <person name="Pantucek R."/>
        </authorList>
    </citation>
    <scope>NUCLEOTIDE SEQUENCE [LARGE SCALE GENOMIC DNA]</scope>
    <source>
        <strain evidence="9 10">01/688</strain>
    </source>
</reference>
<feature type="active site" description="Charge relay system" evidence="6">
    <location>
        <position position="188"/>
    </location>
</feature>
<evidence type="ECO:0000313" key="9">
    <source>
        <dbReference type="EMBL" id="RAK44597.1"/>
    </source>
</evidence>
<dbReference type="InterPro" id="IPR009003">
    <property type="entry name" value="Peptidase_S1_PA"/>
</dbReference>
<name>A0A327ZQX5_9STAP</name>
<dbReference type="AlphaFoldDB" id="A0A327ZQX5"/>
<sequence length="390" mass="43735">MKKTSAFLLATSLYLLVETNISYANTGTLSNFVINDEIKKSETRISLKSHKPIDLAQPGILSKDSLTYKQLNSKTTSPAYLERSVIGPIDDRKIVKNLSVDPYNHITKVVCSYTDKSIQEGTGVIISSDSVLTAAHLLYDISSEKFATKCEVVVGLTSNTTYSKGMGLSNKFLIPKKWISPKVNNDSDIGMIKLDTKLGNVTGWMGLSTMLFKGETLETAGYPTDLNKNTMYSTKGKMIDYTDHIFYHDLDTYHGQSGSPIWNSAKLLVGLHTTSTSPDQTSSVLNQKYNKGIKFTEETYDYLLYWMNAYPGRIYGDSKVQVTINKENEKIWSNLALSLQKSSTSGMLGKVFQAKYYYNLPDGNKYLSLYDKNDILYGYINEKFVKVENK</sequence>
<dbReference type="InterPro" id="IPR050966">
    <property type="entry name" value="Glutamyl_endopeptidase"/>
</dbReference>
<dbReference type="PANTHER" id="PTHR15462">
    <property type="entry name" value="SERINE PROTEASE"/>
    <property type="match status" value="1"/>
</dbReference>
<dbReference type="Pfam" id="PF00089">
    <property type="entry name" value="Trypsin"/>
    <property type="match status" value="1"/>
</dbReference>
<keyword evidence="2 7" id="KW-0645">Protease</keyword>
<proteinExistence type="inferred from homology"/>
<dbReference type="Gene3D" id="2.40.10.10">
    <property type="entry name" value="Trypsin-like serine proteases"/>
    <property type="match status" value="2"/>
</dbReference>
<dbReference type="EC" id="3.4.21.-" evidence="7"/>
<evidence type="ECO:0000256" key="1">
    <source>
        <dbReference type="ARBA" id="ARBA00008764"/>
    </source>
</evidence>
<gene>
    <name evidence="9" type="ORF">BHU61_07740</name>
</gene>
<dbReference type="SUPFAM" id="SSF50494">
    <property type="entry name" value="Trypsin-like serine proteases"/>
    <property type="match status" value="1"/>
</dbReference>
<comment type="similarity">
    <text evidence="1 7">Belongs to the peptidase S1B family.</text>
</comment>
<dbReference type="RefSeq" id="WP_111715925.1">
    <property type="nucleotide sequence ID" value="NZ_JBHSSR010000013.1"/>
</dbReference>
<feature type="active site" description="Charge relay system" evidence="6">
    <location>
        <position position="257"/>
    </location>
</feature>
<feature type="signal peptide" evidence="7">
    <location>
        <begin position="1"/>
        <end position="24"/>
    </location>
</feature>
<evidence type="ECO:0000313" key="10">
    <source>
        <dbReference type="Proteomes" id="UP000249808"/>
    </source>
</evidence>
<comment type="caution">
    <text evidence="9">The sequence shown here is derived from an EMBL/GenBank/DDBJ whole genome shotgun (WGS) entry which is preliminary data.</text>
</comment>
<evidence type="ECO:0000256" key="3">
    <source>
        <dbReference type="ARBA" id="ARBA00022729"/>
    </source>
</evidence>